<protein>
    <submittedName>
        <fullName evidence="4">AraC family transcriptional regulator</fullName>
    </submittedName>
</protein>
<organism evidence="4 5">
    <name type="scientific">Rhizomicrobium electricum</name>
    <dbReference type="NCBI Taxonomy" id="480070"/>
    <lineage>
        <taxon>Bacteria</taxon>
        <taxon>Pseudomonadati</taxon>
        <taxon>Pseudomonadota</taxon>
        <taxon>Alphaproteobacteria</taxon>
        <taxon>Micropepsales</taxon>
        <taxon>Micropepsaceae</taxon>
        <taxon>Rhizomicrobium</taxon>
    </lineage>
</organism>
<dbReference type="Gene3D" id="1.10.10.60">
    <property type="entry name" value="Homeodomain-like"/>
    <property type="match status" value="2"/>
</dbReference>
<dbReference type="SUPFAM" id="SSF55136">
    <property type="entry name" value="Probable bacterial effector-binding domain"/>
    <property type="match status" value="1"/>
</dbReference>
<keyword evidence="2" id="KW-0804">Transcription</keyword>
<dbReference type="InterPro" id="IPR009057">
    <property type="entry name" value="Homeodomain-like_sf"/>
</dbReference>
<dbReference type="InterPro" id="IPR029442">
    <property type="entry name" value="GyrI-like"/>
</dbReference>
<keyword evidence="5" id="KW-1185">Reference proteome</keyword>
<dbReference type="PANTHER" id="PTHR40055:SF2">
    <property type="entry name" value="DNA GYRASE INHIBITOR"/>
    <property type="match status" value="1"/>
</dbReference>
<dbReference type="PROSITE" id="PS01124">
    <property type="entry name" value="HTH_ARAC_FAMILY_2"/>
    <property type="match status" value="1"/>
</dbReference>
<evidence type="ECO:0000313" key="4">
    <source>
        <dbReference type="EMBL" id="GAA0575368.1"/>
    </source>
</evidence>
<dbReference type="PANTHER" id="PTHR40055">
    <property type="entry name" value="TRANSCRIPTIONAL REGULATOR YGIV-RELATED"/>
    <property type="match status" value="1"/>
</dbReference>
<evidence type="ECO:0000256" key="2">
    <source>
        <dbReference type="ARBA" id="ARBA00023163"/>
    </source>
</evidence>
<dbReference type="Pfam" id="PF06445">
    <property type="entry name" value="GyrI-like"/>
    <property type="match status" value="1"/>
</dbReference>
<dbReference type="InterPro" id="IPR050908">
    <property type="entry name" value="SmbC-like"/>
</dbReference>
<sequence>MQVLTPTAQEYRRRICLAMNYISAHLDADLSLDDIARHAAFSPFHFHRIFKAVTGETVAEFTRRLRLETAANQLLTQRRQPITAIAHACGFSSSQNMAKAFRLHFGRTPTAYRNSKIGNISSNPEDALAAAVDYSSRNQPMRSDMKADIQTLPDYDVAFVRKLGPYGKEICEAAFGELMAWAGPKGLLGRETMLGVYWDNPEVTPPEKCRTDACLTVPAGFPRERPMSFQRIPGGPHAVCHFEIGPDGFGKAWEDAFAWFVAGGYECADRPCFERYGASPEHNGGLWSLDICIPLKQKV</sequence>
<feature type="domain" description="HTH araC/xylS-type" evidence="3">
    <location>
        <begin position="16"/>
        <end position="115"/>
    </location>
</feature>
<dbReference type="SMART" id="SM00871">
    <property type="entry name" value="AraC_E_bind"/>
    <property type="match status" value="1"/>
</dbReference>
<dbReference type="Proteomes" id="UP001499951">
    <property type="component" value="Unassembled WGS sequence"/>
</dbReference>
<proteinExistence type="predicted"/>
<evidence type="ECO:0000256" key="1">
    <source>
        <dbReference type="ARBA" id="ARBA00023015"/>
    </source>
</evidence>
<dbReference type="InterPro" id="IPR011256">
    <property type="entry name" value="Reg_factor_effector_dom_sf"/>
</dbReference>
<dbReference type="SUPFAM" id="SSF46689">
    <property type="entry name" value="Homeodomain-like"/>
    <property type="match status" value="2"/>
</dbReference>
<dbReference type="SMART" id="SM00342">
    <property type="entry name" value="HTH_ARAC"/>
    <property type="match status" value="1"/>
</dbReference>
<dbReference type="Pfam" id="PF12833">
    <property type="entry name" value="HTH_18"/>
    <property type="match status" value="1"/>
</dbReference>
<keyword evidence="1" id="KW-0805">Transcription regulation</keyword>
<evidence type="ECO:0000259" key="3">
    <source>
        <dbReference type="PROSITE" id="PS01124"/>
    </source>
</evidence>
<dbReference type="Gene3D" id="3.20.80.10">
    <property type="entry name" value="Regulatory factor, effector binding domain"/>
    <property type="match status" value="1"/>
</dbReference>
<dbReference type="InterPro" id="IPR010499">
    <property type="entry name" value="AraC_E-bd"/>
</dbReference>
<dbReference type="RefSeq" id="WP_166935564.1">
    <property type="nucleotide sequence ID" value="NZ_BAAADD010000006.1"/>
</dbReference>
<dbReference type="InterPro" id="IPR018060">
    <property type="entry name" value="HTH_AraC"/>
</dbReference>
<dbReference type="EMBL" id="BAAADD010000006">
    <property type="protein sequence ID" value="GAA0575368.1"/>
    <property type="molecule type" value="Genomic_DNA"/>
</dbReference>
<evidence type="ECO:0000313" key="5">
    <source>
        <dbReference type="Proteomes" id="UP001499951"/>
    </source>
</evidence>
<gene>
    <name evidence="4" type="ORF">GCM10008942_25250</name>
</gene>
<name>A0ABP3PYI2_9PROT</name>
<accession>A0ABP3PYI2</accession>
<comment type="caution">
    <text evidence="4">The sequence shown here is derived from an EMBL/GenBank/DDBJ whole genome shotgun (WGS) entry which is preliminary data.</text>
</comment>
<reference evidence="5" key="1">
    <citation type="journal article" date="2019" name="Int. J. Syst. Evol. Microbiol.">
        <title>The Global Catalogue of Microorganisms (GCM) 10K type strain sequencing project: providing services to taxonomists for standard genome sequencing and annotation.</title>
        <authorList>
            <consortium name="The Broad Institute Genomics Platform"/>
            <consortium name="The Broad Institute Genome Sequencing Center for Infectious Disease"/>
            <person name="Wu L."/>
            <person name="Ma J."/>
        </authorList>
    </citation>
    <scope>NUCLEOTIDE SEQUENCE [LARGE SCALE GENOMIC DNA]</scope>
    <source>
        <strain evidence="5">JCM 15089</strain>
    </source>
</reference>